<comment type="subunit">
    <text evidence="11">DNA polymerase III contains a core (composed of alpha, epsilon and theta chains) that associates with a tau subunit. This core dimerizes to form the POLIII' complex. PolIII' associates with the gamma complex (composed of gamma, delta, delta', psi and chi chains) and with the beta chain to form the complete DNA polymerase III complex.</text>
</comment>
<dbReference type="Gene3D" id="1.10.10.1600">
    <property type="entry name" value="Bacterial DNA polymerase III alpha subunit, thumb domain"/>
    <property type="match status" value="1"/>
</dbReference>
<evidence type="ECO:0000256" key="2">
    <source>
        <dbReference type="ARBA" id="ARBA00009496"/>
    </source>
</evidence>
<dbReference type="SUPFAM" id="SSF160975">
    <property type="entry name" value="AF1531-like"/>
    <property type="match status" value="1"/>
</dbReference>
<dbReference type="InterPro" id="IPR003141">
    <property type="entry name" value="Pol/His_phosphatase_N"/>
</dbReference>
<dbReference type="Pfam" id="PF02811">
    <property type="entry name" value="PHP"/>
    <property type="match status" value="1"/>
</dbReference>
<dbReference type="NCBIfam" id="NF004226">
    <property type="entry name" value="PRK05673.1"/>
    <property type="match status" value="1"/>
</dbReference>
<keyword evidence="7" id="KW-0548">Nucleotidyltransferase</keyword>
<dbReference type="PANTHER" id="PTHR32294">
    <property type="entry name" value="DNA POLYMERASE III SUBUNIT ALPHA"/>
    <property type="match status" value="1"/>
</dbReference>
<dbReference type="Pfam" id="PF07733">
    <property type="entry name" value="DNA_pol3_alpha"/>
    <property type="match status" value="1"/>
</dbReference>
<dbReference type="AlphaFoldDB" id="A0A249MV14"/>
<dbReference type="Gene3D" id="3.20.20.140">
    <property type="entry name" value="Metal-dependent hydrolases"/>
    <property type="match status" value="1"/>
</dbReference>
<evidence type="ECO:0000256" key="1">
    <source>
        <dbReference type="ARBA" id="ARBA00004496"/>
    </source>
</evidence>
<dbReference type="NCBIfam" id="TIGR00594">
    <property type="entry name" value="polc"/>
    <property type="match status" value="1"/>
</dbReference>
<evidence type="ECO:0000256" key="6">
    <source>
        <dbReference type="ARBA" id="ARBA00022679"/>
    </source>
</evidence>
<comment type="function">
    <text evidence="10">DNA polymerase III is a complex, multichain enzyme responsible for most of the replicative synthesis in bacteria. This DNA polymerase also exhibits 3' to 5' exonuclease activity. The alpha chain is the DNA polymerase.</text>
</comment>
<keyword evidence="8" id="KW-0235">DNA replication</keyword>
<evidence type="ECO:0000256" key="7">
    <source>
        <dbReference type="ARBA" id="ARBA00022695"/>
    </source>
</evidence>
<dbReference type="InterPro" id="IPR029460">
    <property type="entry name" value="DNAPol_HHH"/>
</dbReference>
<comment type="subcellular location">
    <subcellularLocation>
        <location evidence="1">Cytoplasm</location>
    </subcellularLocation>
</comment>
<gene>
    <name evidence="14" type="ORF">CJD35_12785</name>
</gene>
<comment type="catalytic activity">
    <reaction evidence="12">
        <text>DNA(n) + a 2'-deoxyribonucleoside 5'-triphosphate = DNA(n+1) + diphosphate</text>
        <dbReference type="Rhea" id="RHEA:22508"/>
        <dbReference type="Rhea" id="RHEA-COMP:17339"/>
        <dbReference type="Rhea" id="RHEA-COMP:17340"/>
        <dbReference type="ChEBI" id="CHEBI:33019"/>
        <dbReference type="ChEBI" id="CHEBI:61560"/>
        <dbReference type="ChEBI" id="CHEBI:173112"/>
        <dbReference type="EC" id="2.7.7.7"/>
    </reaction>
</comment>
<dbReference type="InterPro" id="IPR049821">
    <property type="entry name" value="PolIIIA_DnaE1_PHP"/>
</dbReference>
<evidence type="ECO:0000256" key="4">
    <source>
        <dbReference type="ARBA" id="ARBA00019114"/>
    </source>
</evidence>
<dbReference type="InterPro" id="IPR011708">
    <property type="entry name" value="DNA_pol3_alpha_NTPase_dom"/>
</dbReference>
<dbReference type="CDD" id="cd07433">
    <property type="entry name" value="PHP_PolIIIA_DnaE1"/>
    <property type="match status" value="1"/>
</dbReference>
<evidence type="ECO:0000256" key="9">
    <source>
        <dbReference type="ARBA" id="ARBA00022932"/>
    </source>
</evidence>
<dbReference type="SUPFAM" id="SSF89550">
    <property type="entry name" value="PHP domain-like"/>
    <property type="match status" value="1"/>
</dbReference>
<dbReference type="InterPro" id="IPR041931">
    <property type="entry name" value="DNA_pol3_alpha_thumb_dom"/>
</dbReference>
<evidence type="ECO:0000256" key="8">
    <source>
        <dbReference type="ARBA" id="ARBA00022705"/>
    </source>
</evidence>
<evidence type="ECO:0000256" key="3">
    <source>
        <dbReference type="ARBA" id="ARBA00012417"/>
    </source>
</evidence>
<dbReference type="Pfam" id="PF17657">
    <property type="entry name" value="DNA_pol3_finger"/>
    <property type="match status" value="1"/>
</dbReference>
<evidence type="ECO:0000313" key="14">
    <source>
        <dbReference type="EMBL" id="ASY45213.1"/>
    </source>
</evidence>
<dbReference type="KEGG" id="shyd:CJD35_12785"/>
<evidence type="ECO:0000256" key="12">
    <source>
        <dbReference type="ARBA" id="ARBA00049244"/>
    </source>
</evidence>
<protein>
    <recommendedName>
        <fullName evidence="4">DNA polymerase III subunit alpha</fullName>
        <ecNumber evidence="3">2.7.7.7</ecNumber>
    </recommendedName>
</protein>
<dbReference type="RefSeq" id="WP_017184473.1">
    <property type="nucleotide sequence ID" value="NZ_CP022745.1"/>
</dbReference>
<keyword evidence="6" id="KW-0808">Transferase</keyword>
<evidence type="ECO:0000256" key="5">
    <source>
        <dbReference type="ARBA" id="ARBA00022490"/>
    </source>
</evidence>
<feature type="domain" description="Polymerase/histidinol phosphatase N-terminal" evidence="13">
    <location>
        <begin position="7"/>
        <end position="74"/>
    </location>
</feature>
<name>A0A249MV14_SPHXE</name>
<dbReference type="InterPro" id="IPR004805">
    <property type="entry name" value="DnaE2/DnaE/PolC"/>
</dbReference>
<dbReference type="InterPro" id="IPR016195">
    <property type="entry name" value="Pol/histidinol_Pase-like"/>
</dbReference>
<dbReference type="Proteomes" id="UP000217141">
    <property type="component" value="Chromosome I"/>
</dbReference>
<dbReference type="SMART" id="SM00481">
    <property type="entry name" value="POLIIIAc"/>
    <property type="match status" value="1"/>
</dbReference>
<dbReference type="EC" id="2.7.7.7" evidence="3"/>
<dbReference type="Gene3D" id="1.10.150.870">
    <property type="match status" value="1"/>
</dbReference>
<dbReference type="InterPro" id="IPR004013">
    <property type="entry name" value="PHP_dom"/>
</dbReference>
<sequence length="1177" mass="129426">MPHAAFVPLRIFSSYTMLEGAIDPKKIAKQARALGFPAAAITDRNGLYGSMAFSDACKSEGVQPLIGAMLGVLRPGRPANASPVHDWLALYAQDETGYDNLCALVSMAHLDRPLEEVPHVDLNVLEGRTDGLIALTAGGEGALARLFAEDQPEAALAYAERLETLFPDRLYIEICRRLDPIEGKAEPDLLDLAYARNLPLVATNPTCFTEPHFHAAHDVMLCIADSAYVDMPDRRTSSPDAWMKPAAEMRRLFDDLPEALANTLVIAQRCAVAAPKRKPILPSLAGDIEGEARMLRDLASAGLDARLAKLGIIDDAARQPYLDRLKFETDIIIQMGFPGYFLIVADFIKWAKDHDIPVGPGRGSGAGSVVAWALLITDLDPLQLGLLFERFLNPERVSMPDFDIDFCETRRGEVIRYVQQKYGVDHVAQIITFGKLKARAVLKDTGRVLQMSYGQVDRLAKLVPNHPTDPWTLERSLNGVAEFRAEYDNDGQVKRLIDYAMKLEGFPRHSSTHAAGVVIGDRPLQQLVPLYRDPRSDMPVTQFDMKYVEGAGLVKFDFLGLKTLSVLQKAVQLLAARGVTVELDTLSWDDSAVYDLLQRGDTVGVFQLESEGMRKTLAAVRPTNFGDIIALVSLYRPGPMDNIPMFGRRKNGQEEIEYPHILLKPILEETYGIFVYQEQVMQAAQILAGYSLGDADLLRRAMGKKVKAEMDAQRSRFVEGCAASDIKPAKANELFDLIDKFAGYGFNKSHAAAYALLAYQTAWLKAHYPAEFYAGSMAFDIHLTDKLTIFVDDMRRMGLTCLPPDINRSQADFSVEPIAHEGDDPRLGYAVRYALGGLKGVGEKAMDQLVAERDAGGPFKSLDDIADRIEPRLLNRRQLESLAAAGAFDAIHADRAGVHAAAETILSVASSAAQARESGQGGLFGDVETPHADVRIPPHQAWSVADRMAQEKEAFGFYFSAHPVDRFRHLADARGAKSYGAICAEPLAGEARATGVMAAMVEDVRWRETKRGARYANATFSDSSGQFQASCFEEDACKAIEELARDGDCALLYVELDRLPGEETPRVTVRKIEPFKLIASASRMELVVDTTDPVAVEALAALMAQSRGGRSELFLRTSAGNGQAVRLFLGDDFLLGADQVDAMSVIPNLTIHRFERMEPTQDGYRTRNRRAGMRLVG</sequence>
<dbReference type="InterPro" id="IPR040982">
    <property type="entry name" value="DNA_pol3_finger"/>
</dbReference>
<dbReference type="EMBL" id="CP022745">
    <property type="protein sequence ID" value="ASY45213.1"/>
    <property type="molecule type" value="Genomic_DNA"/>
</dbReference>
<organism evidence="14 15">
    <name type="scientific">Sphingobium xenophagum</name>
    <dbReference type="NCBI Taxonomy" id="121428"/>
    <lineage>
        <taxon>Bacteria</taxon>
        <taxon>Pseudomonadati</taxon>
        <taxon>Pseudomonadota</taxon>
        <taxon>Alphaproteobacteria</taxon>
        <taxon>Sphingomonadales</taxon>
        <taxon>Sphingomonadaceae</taxon>
        <taxon>Sphingobium</taxon>
    </lineage>
</organism>
<dbReference type="GO" id="GO:0008408">
    <property type="term" value="F:3'-5' exonuclease activity"/>
    <property type="evidence" value="ECO:0007669"/>
    <property type="project" value="InterPro"/>
</dbReference>
<evidence type="ECO:0000256" key="11">
    <source>
        <dbReference type="ARBA" id="ARBA00026073"/>
    </source>
</evidence>
<accession>A0A249MV14</accession>
<dbReference type="PANTHER" id="PTHR32294:SF0">
    <property type="entry name" value="DNA POLYMERASE III SUBUNIT ALPHA"/>
    <property type="match status" value="1"/>
</dbReference>
<evidence type="ECO:0000256" key="10">
    <source>
        <dbReference type="ARBA" id="ARBA00025611"/>
    </source>
</evidence>
<keyword evidence="5" id="KW-0963">Cytoplasm</keyword>
<comment type="similarity">
    <text evidence="2">Belongs to the DNA polymerase type-C family. DnaE subfamily.</text>
</comment>
<evidence type="ECO:0000313" key="15">
    <source>
        <dbReference type="Proteomes" id="UP000217141"/>
    </source>
</evidence>
<dbReference type="GO" id="GO:0005737">
    <property type="term" value="C:cytoplasm"/>
    <property type="evidence" value="ECO:0007669"/>
    <property type="project" value="UniProtKB-SubCell"/>
</dbReference>
<keyword evidence="9" id="KW-0239">DNA-directed DNA polymerase</keyword>
<reference evidence="14 15" key="1">
    <citation type="submission" date="2017-08" db="EMBL/GenBank/DDBJ databases">
        <title>Whole Genome Sequence of Sphingobium hydrophobicum C1: Insights into Adaption to the Electronic-waste Contaminated Sediment.</title>
        <authorList>
            <person name="Song D."/>
            <person name="Chen X."/>
            <person name="Xu M."/>
        </authorList>
    </citation>
    <scope>NUCLEOTIDE SEQUENCE [LARGE SCALE GENOMIC DNA]</scope>
    <source>
        <strain evidence="14 15">C1</strain>
    </source>
</reference>
<dbReference type="CDD" id="cd04485">
    <property type="entry name" value="DnaE_OBF"/>
    <property type="match status" value="1"/>
</dbReference>
<dbReference type="GO" id="GO:0003887">
    <property type="term" value="F:DNA-directed DNA polymerase activity"/>
    <property type="evidence" value="ECO:0007669"/>
    <property type="project" value="UniProtKB-KW"/>
</dbReference>
<dbReference type="Pfam" id="PF14579">
    <property type="entry name" value="HHH_6"/>
    <property type="match status" value="1"/>
</dbReference>
<proteinExistence type="inferred from homology"/>
<evidence type="ECO:0000259" key="13">
    <source>
        <dbReference type="SMART" id="SM00481"/>
    </source>
</evidence>
<dbReference type="GO" id="GO:0006260">
    <property type="term" value="P:DNA replication"/>
    <property type="evidence" value="ECO:0007669"/>
    <property type="project" value="UniProtKB-KW"/>
</dbReference>